<evidence type="ECO:0000313" key="7">
    <source>
        <dbReference type="Proteomes" id="UP000697472"/>
    </source>
</evidence>
<protein>
    <submittedName>
        <fullName evidence="6">GT2 family glycosyltransferase</fullName>
    </submittedName>
</protein>
<feature type="domain" description="Glycosyltransferase 2-like" evidence="5">
    <location>
        <begin position="10"/>
        <end position="131"/>
    </location>
</feature>
<keyword evidence="7" id="KW-1185">Reference proteome</keyword>
<dbReference type="Pfam" id="PF00535">
    <property type="entry name" value="Glycos_transf_2"/>
    <property type="match status" value="1"/>
</dbReference>
<evidence type="ECO:0000256" key="3">
    <source>
        <dbReference type="ARBA" id="ARBA00022676"/>
    </source>
</evidence>
<proteinExistence type="inferred from homology"/>
<keyword evidence="4" id="KW-0808">Transferase</keyword>
<evidence type="ECO:0000313" key="6">
    <source>
        <dbReference type="EMBL" id="MBM7641776.1"/>
    </source>
</evidence>
<dbReference type="EMBL" id="JAFBEH010000001">
    <property type="protein sequence ID" value="MBM7641776.1"/>
    <property type="molecule type" value="Genomic_DNA"/>
</dbReference>
<evidence type="ECO:0000256" key="2">
    <source>
        <dbReference type="ARBA" id="ARBA00006739"/>
    </source>
</evidence>
<dbReference type="PANTHER" id="PTHR43179:SF12">
    <property type="entry name" value="GALACTOFURANOSYLTRANSFERASE GLFT2"/>
    <property type="match status" value="1"/>
</dbReference>
<evidence type="ECO:0000256" key="4">
    <source>
        <dbReference type="ARBA" id="ARBA00022679"/>
    </source>
</evidence>
<name>A0ABS2PP21_9STRE</name>
<sequence length="281" mass="32544">MVIEETVAFVENLLYKVNGEKKIVIVDNNSSNGSGKELQRMYLDNPDITIILNNENLGFAKGNNIGYRYAKEHFQPKFIAIANNDIELPQPEFIQLVEDIYKKEKFAVLGPEIFSTNEKIYQSPKKLSHYTYDQVLAERDKYAKRNASQFIVPLKSTLKKNKLVKSLNSKRKKITSQIDPTKKYVNPIIHGSFLIVSELFIEKRDNAFFEGTYMYFETEILDYQCQRDGLKVIYDPSVKVLHHHSTSTASSFSSELKKVRFMNRCILDSLNAFLVEMEKEK</sequence>
<dbReference type="InterPro" id="IPR001173">
    <property type="entry name" value="Glyco_trans_2-like"/>
</dbReference>
<dbReference type="RefSeq" id="WP_205008655.1">
    <property type="nucleotide sequence ID" value="NZ_JAFBEH010000001.1"/>
</dbReference>
<dbReference type="SUPFAM" id="SSF53448">
    <property type="entry name" value="Nucleotide-diphospho-sugar transferases"/>
    <property type="match status" value="1"/>
</dbReference>
<accession>A0ABS2PP21</accession>
<comment type="caution">
    <text evidence="6">The sequence shown here is derived from an EMBL/GenBank/DDBJ whole genome shotgun (WGS) entry which is preliminary data.</text>
</comment>
<keyword evidence="3" id="KW-0328">Glycosyltransferase</keyword>
<gene>
    <name evidence="6" type="ORF">JOC28_000060</name>
</gene>
<reference evidence="6 7" key="1">
    <citation type="submission" date="2021-01" db="EMBL/GenBank/DDBJ databases">
        <title>Genomic Encyclopedia of Type Strains, Phase IV (KMG-IV): sequencing the most valuable type-strain genomes for metagenomic binning, comparative biology and taxonomic classification.</title>
        <authorList>
            <person name="Goeker M."/>
        </authorList>
    </citation>
    <scope>NUCLEOTIDE SEQUENCE [LARGE SCALE GENOMIC DNA]</scope>
    <source>
        <strain evidence="6 7">DSM 27382</strain>
    </source>
</reference>
<evidence type="ECO:0000259" key="5">
    <source>
        <dbReference type="Pfam" id="PF00535"/>
    </source>
</evidence>
<dbReference type="Proteomes" id="UP000697472">
    <property type="component" value="Unassembled WGS sequence"/>
</dbReference>
<comment type="similarity">
    <text evidence="2">Belongs to the glycosyltransferase 2 family.</text>
</comment>
<dbReference type="InterPro" id="IPR029044">
    <property type="entry name" value="Nucleotide-diphossugar_trans"/>
</dbReference>
<dbReference type="Gene3D" id="3.90.550.10">
    <property type="entry name" value="Spore Coat Polysaccharide Biosynthesis Protein SpsA, Chain A"/>
    <property type="match status" value="1"/>
</dbReference>
<comment type="pathway">
    <text evidence="1">Cell wall biogenesis; cell wall polysaccharide biosynthesis.</text>
</comment>
<organism evidence="6 7">
    <name type="scientific">Streptococcus loxodontisalivarius</name>
    <dbReference type="NCBI Taxonomy" id="1349415"/>
    <lineage>
        <taxon>Bacteria</taxon>
        <taxon>Bacillati</taxon>
        <taxon>Bacillota</taxon>
        <taxon>Bacilli</taxon>
        <taxon>Lactobacillales</taxon>
        <taxon>Streptococcaceae</taxon>
        <taxon>Streptococcus</taxon>
    </lineage>
</organism>
<dbReference type="PANTHER" id="PTHR43179">
    <property type="entry name" value="RHAMNOSYLTRANSFERASE WBBL"/>
    <property type="match status" value="1"/>
</dbReference>
<evidence type="ECO:0000256" key="1">
    <source>
        <dbReference type="ARBA" id="ARBA00004776"/>
    </source>
</evidence>